<reference evidence="1 2" key="1">
    <citation type="journal article" date="2008" name="Nature">
        <title>The genome of Laccaria bicolor provides insights into mycorrhizal symbiosis.</title>
        <authorList>
            <person name="Martin F."/>
            <person name="Aerts A."/>
            <person name="Ahren D."/>
            <person name="Brun A."/>
            <person name="Danchin E.G.J."/>
            <person name="Duchaussoy F."/>
            <person name="Gibon J."/>
            <person name="Kohler A."/>
            <person name="Lindquist E."/>
            <person name="Pereda V."/>
            <person name="Salamov A."/>
            <person name="Shapiro H.J."/>
            <person name="Wuyts J."/>
            <person name="Blaudez D."/>
            <person name="Buee M."/>
            <person name="Brokstein P."/>
            <person name="Canbaeck B."/>
            <person name="Cohen D."/>
            <person name="Courty P.E."/>
            <person name="Coutinho P.M."/>
            <person name="Delaruelle C."/>
            <person name="Detter J.C."/>
            <person name="Deveau A."/>
            <person name="DiFazio S."/>
            <person name="Duplessis S."/>
            <person name="Fraissinet-Tachet L."/>
            <person name="Lucic E."/>
            <person name="Frey-Klett P."/>
            <person name="Fourrey C."/>
            <person name="Feussner I."/>
            <person name="Gay G."/>
            <person name="Grimwood J."/>
            <person name="Hoegger P.J."/>
            <person name="Jain P."/>
            <person name="Kilaru S."/>
            <person name="Labbe J."/>
            <person name="Lin Y.C."/>
            <person name="Legue V."/>
            <person name="Le Tacon F."/>
            <person name="Marmeisse R."/>
            <person name="Melayah D."/>
            <person name="Montanini B."/>
            <person name="Muratet M."/>
            <person name="Nehls U."/>
            <person name="Niculita-Hirzel H."/>
            <person name="Oudot-Le Secq M.P."/>
            <person name="Peter M."/>
            <person name="Quesneville H."/>
            <person name="Rajashekar B."/>
            <person name="Reich M."/>
            <person name="Rouhier N."/>
            <person name="Schmutz J."/>
            <person name="Yin T."/>
            <person name="Chalot M."/>
            <person name="Henrissat B."/>
            <person name="Kuees U."/>
            <person name="Lucas S."/>
            <person name="Van de Peer Y."/>
            <person name="Podila G.K."/>
            <person name="Polle A."/>
            <person name="Pukkila P.J."/>
            <person name="Richardson P.M."/>
            <person name="Rouze P."/>
            <person name="Sanders I.R."/>
            <person name="Stajich J.E."/>
            <person name="Tunlid A."/>
            <person name="Tuskan G."/>
            <person name="Grigoriev I.V."/>
        </authorList>
    </citation>
    <scope>NUCLEOTIDE SEQUENCE [LARGE SCALE GENOMIC DNA]</scope>
    <source>
        <strain evidence="2">S238N-H82 / ATCC MYA-4686</strain>
    </source>
</reference>
<dbReference type="KEGG" id="lbc:LACBIDRAFT_307850"/>
<dbReference type="HOGENOM" id="CLU_2413628_0_0_1"/>
<dbReference type="OrthoDB" id="3055972at2759"/>
<evidence type="ECO:0000313" key="2">
    <source>
        <dbReference type="Proteomes" id="UP000001194"/>
    </source>
</evidence>
<dbReference type="RefSeq" id="XP_001886368.1">
    <property type="nucleotide sequence ID" value="XM_001886333.1"/>
</dbReference>
<protein>
    <submittedName>
        <fullName evidence="1">Predicted protein</fullName>
    </submittedName>
</protein>
<dbReference type="AlphaFoldDB" id="B0DR65"/>
<dbReference type="GeneID" id="6082034"/>
<evidence type="ECO:0000313" key="1">
    <source>
        <dbReference type="EMBL" id="EDR02945.1"/>
    </source>
</evidence>
<name>B0DR65_LACBS</name>
<dbReference type="Proteomes" id="UP000001194">
    <property type="component" value="Unassembled WGS sequence"/>
</dbReference>
<gene>
    <name evidence="1" type="ORF">LACBIDRAFT_307850</name>
</gene>
<organism evidence="2">
    <name type="scientific">Laccaria bicolor (strain S238N-H82 / ATCC MYA-4686)</name>
    <name type="common">Bicoloured deceiver</name>
    <name type="synonym">Laccaria laccata var. bicolor</name>
    <dbReference type="NCBI Taxonomy" id="486041"/>
    <lineage>
        <taxon>Eukaryota</taxon>
        <taxon>Fungi</taxon>
        <taxon>Dikarya</taxon>
        <taxon>Basidiomycota</taxon>
        <taxon>Agaricomycotina</taxon>
        <taxon>Agaricomycetes</taxon>
        <taxon>Agaricomycetidae</taxon>
        <taxon>Agaricales</taxon>
        <taxon>Agaricineae</taxon>
        <taxon>Hydnangiaceae</taxon>
        <taxon>Laccaria</taxon>
    </lineage>
</organism>
<dbReference type="EMBL" id="DS547127">
    <property type="protein sequence ID" value="EDR02945.1"/>
    <property type="molecule type" value="Genomic_DNA"/>
</dbReference>
<sequence>MKEGSRYSPTSHSTLVEETRSLLRALPHRRRSDAGKYSVLRVVASFPADTNLKRCVEEDPDEDDGHPIASLNMNLVKQLTRKLSPVDFLEVV</sequence>
<proteinExistence type="predicted"/>
<accession>B0DR65</accession>
<keyword evidence="2" id="KW-1185">Reference proteome</keyword>
<dbReference type="InParanoid" id="B0DR65"/>